<keyword evidence="3" id="KW-1185">Reference proteome</keyword>
<dbReference type="SUPFAM" id="SSF109854">
    <property type="entry name" value="DinB/YfiT-like putative metalloenzymes"/>
    <property type="match status" value="1"/>
</dbReference>
<comment type="caution">
    <text evidence="2">The sequence shown here is derived from an EMBL/GenBank/DDBJ whole genome shotgun (WGS) entry which is preliminary data.</text>
</comment>
<dbReference type="InterPro" id="IPR024344">
    <property type="entry name" value="MDMPI_metal-binding"/>
</dbReference>
<dbReference type="Pfam" id="PF11716">
    <property type="entry name" value="MDMPI_N"/>
    <property type="match status" value="1"/>
</dbReference>
<protein>
    <recommendedName>
        <fullName evidence="1">Mycothiol-dependent maleylpyruvate isomerase metal-binding domain-containing protein</fullName>
    </recommendedName>
</protein>
<evidence type="ECO:0000259" key="1">
    <source>
        <dbReference type="Pfam" id="PF11716"/>
    </source>
</evidence>
<accession>A0A919MZZ7</accession>
<gene>
    <name evidence="2" type="ORF">Ari01nite_93690</name>
</gene>
<dbReference type="Proteomes" id="UP000636960">
    <property type="component" value="Unassembled WGS sequence"/>
</dbReference>
<organism evidence="2 3">
    <name type="scientific">Paractinoplanes rishiriensis</name>
    <dbReference type="NCBI Taxonomy" id="1050105"/>
    <lineage>
        <taxon>Bacteria</taxon>
        <taxon>Bacillati</taxon>
        <taxon>Actinomycetota</taxon>
        <taxon>Actinomycetes</taxon>
        <taxon>Micromonosporales</taxon>
        <taxon>Micromonosporaceae</taxon>
        <taxon>Paractinoplanes</taxon>
    </lineage>
</organism>
<dbReference type="GO" id="GO:0046872">
    <property type="term" value="F:metal ion binding"/>
    <property type="evidence" value="ECO:0007669"/>
    <property type="project" value="InterPro"/>
</dbReference>
<dbReference type="Gene3D" id="1.20.120.450">
    <property type="entry name" value="dinb family like domain"/>
    <property type="match status" value="1"/>
</dbReference>
<dbReference type="RefSeq" id="WP_307837831.1">
    <property type="nucleotide sequence ID" value="NZ_BOMV01000114.1"/>
</dbReference>
<sequence>MRGVTGRDVERAGAEMVRVLAPHVERDWDVPAGGLDWSCWQTAAHVAHDLAAYAGQFAARAGDAYLPYDLEVRAGTPPAQVLRVIEGCGRMLSDVVSAAPAGARAWHWGPTDAAGFAAMGVSETLVHTWDVTRGLAIDWEPPAGLAAAVLARLFPNAPEAAPGAALLWCTGRIALPDRPRLTSWVMKAAAG</sequence>
<feature type="domain" description="Mycothiol-dependent maleylpyruvate isomerase metal-binding" evidence="1">
    <location>
        <begin position="10"/>
        <end position="131"/>
    </location>
</feature>
<proteinExistence type="predicted"/>
<dbReference type="EMBL" id="BOMV01000114">
    <property type="protein sequence ID" value="GIF01905.1"/>
    <property type="molecule type" value="Genomic_DNA"/>
</dbReference>
<evidence type="ECO:0000313" key="3">
    <source>
        <dbReference type="Proteomes" id="UP000636960"/>
    </source>
</evidence>
<dbReference type="AlphaFoldDB" id="A0A919MZZ7"/>
<evidence type="ECO:0000313" key="2">
    <source>
        <dbReference type="EMBL" id="GIF01905.1"/>
    </source>
</evidence>
<dbReference type="InterPro" id="IPR034660">
    <property type="entry name" value="DinB/YfiT-like"/>
</dbReference>
<name>A0A919MZZ7_9ACTN</name>
<reference evidence="2" key="1">
    <citation type="submission" date="2021-01" db="EMBL/GenBank/DDBJ databases">
        <title>Whole genome shotgun sequence of Actinoplanes rishiriensis NBRC 108556.</title>
        <authorList>
            <person name="Komaki H."/>
            <person name="Tamura T."/>
        </authorList>
    </citation>
    <scope>NUCLEOTIDE SEQUENCE</scope>
    <source>
        <strain evidence="2">NBRC 108556</strain>
    </source>
</reference>